<dbReference type="KEGG" id="clec:106668075"/>
<dbReference type="SMART" id="SM01070">
    <property type="entry name" value="CDC37_M"/>
    <property type="match status" value="1"/>
</dbReference>
<evidence type="ECO:0000259" key="10">
    <source>
        <dbReference type="SMART" id="SM01070"/>
    </source>
</evidence>
<dbReference type="GO" id="GO:0031072">
    <property type="term" value="F:heat shock protein binding"/>
    <property type="evidence" value="ECO:0007669"/>
    <property type="project" value="TreeGrafter"/>
</dbReference>
<dbReference type="InterPro" id="IPR013855">
    <property type="entry name" value="Cdc37_N_dom"/>
</dbReference>
<organism evidence="12 13">
    <name type="scientific">Cimex lectularius</name>
    <name type="common">Bed bug</name>
    <name type="synonym">Acanthia lectularia</name>
    <dbReference type="NCBI Taxonomy" id="79782"/>
    <lineage>
        <taxon>Eukaryota</taxon>
        <taxon>Metazoa</taxon>
        <taxon>Ecdysozoa</taxon>
        <taxon>Arthropoda</taxon>
        <taxon>Hexapoda</taxon>
        <taxon>Insecta</taxon>
        <taxon>Pterygota</taxon>
        <taxon>Neoptera</taxon>
        <taxon>Paraneoptera</taxon>
        <taxon>Hemiptera</taxon>
        <taxon>Heteroptera</taxon>
        <taxon>Panheteroptera</taxon>
        <taxon>Cimicomorpha</taxon>
        <taxon>Cimicidae</taxon>
        <taxon>Cimex</taxon>
    </lineage>
</organism>
<comment type="similarity">
    <text evidence="2">Belongs to the CDC37 family.</text>
</comment>
<dbReference type="InterPro" id="IPR013873">
    <property type="entry name" value="Cdc37_C"/>
</dbReference>
<evidence type="ECO:0000256" key="8">
    <source>
        <dbReference type="SAM" id="MobiDB-lite"/>
    </source>
</evidence>
<dbReference type="GO" id="GO:0051082">
    <property type="term" value="F:unfolded protein binding"/>
    <property type="evidence" value="ECO:0007669"/>
    <property type="project" value="TreeGrafter"/>
</dbReference>
<evidence type="ECO:0000256" key="7">
    <source>
        <dbReference type="SAM" id="Coils"/>
    </source>
</evidence>
<evidence type="ECO:0000313" key="12">
    <source>
        <dbReference type="EnsemblMetazoa" id="XP_014251985.1"/>
    </source>
</evidence>
<feature type="domain" description="Cdc37 C-terminal" evidence="9">
    <location>
        <begin position="275"/>
        <end position="338"/>
    </location>
</feature>
<accession>A0A8I6RY50</accession>
<feature type="region of interest" description="Disordered" evidence="8">
    <location>
        <begin position="334"/>
        <end position="359"/>
    </location>
</feature>
<dbReference type="SMART" id="SM01069">
    <property type="entry name" value="CDC37_C"/>
    <property type="match status" value="1"/>
</dbReference>
<gene>
    <name evidence="12" type="primary">106668075</name>
</gene>
<dbReference type="GO" id="GO:0019901">
    <property type="term" value="F:protein kinase binding"/>
    <property type="evidence" value="ECO:0007669"/>
    <property type="project" value="InterPro"/>
</dbReference>
<dbReference type="GO" id="GO:0050821">
    <property type="term" value="P:protein stabilization"/>
    <property type="evidence" value="ECO:0007669"/>
    <property type="project" value="TreeGrafter"/>
</dbReference>
<keyword evidence="7" id="KW-0175">Coiled coil</keyword>
<feature type="coiled-coil region" evidence="7">
    <location>
        <begin position="42"/>
        <end position="101"/>
    </location>
</feature>
<dbReference type="Proteomes" id="UP000494040">
    <property type="component" value="Unassembled WGS sequence"/>
</dbReference>
<dbReference type="PANTHER" id="PTHR12800:SF4">
    <property type="entry name" value="HSP90 CO-CHAPERONE CDC37"/>
    <property type="match status" value="1"/>
</dbReference>
<evidence type="ECO:0000256" key="1">
    <source>
        <dbReference type="ARBA" id="ARBA00004496"/>
    </source>
</evidence>
<evidence type="ECO:0000256" key="5">
    <source>
        <dbReference type="ARBA" id="ARBA00023186"/>
    </source>
</evidence>
<protein>
    <recommendedName>
        <fullName evidence="3">Hsp90 co-chaperone Cdc37</fullName>
    </recommendedName>
    <alternativeName>
        <fullName evidence="6">Hsp90 chaperone protein kinase-targeting subunit</fullName>
    </alternativeName>
</protein>
<dbReference type="GO" id="GO:0005737">
    <property type="term" value="C:cytoplasm"/>
    <property type="evidence" value="ECO:0007669"/>
    <property type="project" value="UniProtKB-SubCell"/>
</dbReference>
<evidence type="ECO:0000256" key="6">
    <source>
        <dbReference type="ARBA" id="ARBA00031396"/>
    </source>
</evidence>
<dbReference type="EnsemblMetazoa" id="XM_014396499.2">
    <property type="protein sequence ID" value="XP_014251985.1"/>
    <property type="gene ID" value="LOC106668075"/>
</dbReference>
<dbReference type="OrthoDB" id="440202at2759"/>
<dbReference type="Pfam" id="PF08565">
    <property type="entry name" value="CDC37_M"/>
    <property type="match status" value="1"/>
</dbReference>
<dbReference type="SMART" id="SM01071">
    <property type="entry name" value="CDC37_N"/>
    <property type="match status" value="1"/>
</dbReference>
<sequence length="359" mass="42062">MVDYSKWKYLDITDDEDEEHKVTNSPYISNKKIKPDEEILDKDDLERARKMNQKKRKEIKDLLAEGERVDIAVIRAKLEELERAEEQLAQAEKKLRTKKRTSWTVAKGSHLGFTKTYINKPRSKKYGNVEDEIEKRMHIFVKHNRKQLKEFATLKNCNDCKEFLLEHPHLVCEDAEIYLVIWGITLQLEGKQFFSQHLARQCLFIHFILEMSKRLDADLKTCIISFFTKIQICDEEYKTNFETELNTLIGRIRKKAKEKMDIAVREQEAEDREARAGPGGLDPLEVFESLPHFMKECFEREDVSMLQKMIAELPEEEAAYHMKRCVDSGLWLPSGAKRPNRCYGELGREDTGNTSSSSY</sequence>
<dbReference type="Gene3D" id="1.20.58.610">
    <property type="entry name" value="Cdc37, Hsp90 binding domain"/>
    <property type="match status" value="1"/>
</dbReference>
<dbReference type="InterPro" id="IPR004918">
    <property type="entry name" value="Cdc37"/>
</dbReference>
<evidence type="ECO:0000313" key="13">
    <source>
        <dbReference type="Proteomes" id="UP000494040"/>
    </source>
</evidence>
<evidence type="ECO:0000259" key="9">
    <source>
        <dbReference type="SMART" id="SM01069"/>
    </source>
</evidence>
<dbReference type="SUPFAM" id="SSF101391">
    <property type="entry name" value="Hsp90 co-chaperone CDC37"/>
    <property type="match status" value="1"/>
</dbReference>
<dbReference type="InterPro" id="IPR013874">
    <property type="entry name" value="Cdc37_Hsp90-bd"/>
</dbReference>
<dbReference type="InterPro" id="IPR038189">
    <property type="entry name" value="Cdc37_Hsp90-bd_sf"/>
</dbReference>
<dbReference type="Gene3D" id="6.10.140.250">
    <property type="match status" value="1"/>
</dbReference>
<proteinExistence type="inferred from homology"/>
<dbReference type="AlphaFoldDB" id="A0A8I6RY50"/>
<dbReference type="GO" id="GO:0006457">
    <property type="term" value="P:protein folding"/>
    <property type="evidence" value="ECO:0007669"/>
    <property type="project" value="TreeGrafter"/>
</dbReference>
<reference evidence="12" key="1">
    <citation type="submission" date="2022-01" db="UniProtKB">
        <authorList>
            <consortium name="EnsemblMetazoa"/>
        </authorList>
    </citation>
    <scope>IDENTIFICATION</scope>
</reference>
<dbReference type="GO" id="GO:0051087">
    <property type="term" value="F:protein-folding chaperone binding"/>
    <property type="evidence" value="ECO:0007669"/>
    <property type="project" value="TreeGrafter"/>
</dbReference>
<feature type="domain" description="Cdc37 N-terminal" evidence="11">
    <location>
        <begin position="1"/>
        <end position="116"/>
    </location>
</feature>
<dbReference type="FunFam" id="1.20.58.610:FF:000001">
    <property type="entry name" value="Hsp90 co-chaperone Cdc37-like 1"/>
    <property type="match status" value="1"/>
</dbReference>
<evidence type="ECO:0000256" key="2">
    <source>
        <dbReference type="ARBA" id="ARBA00006222"/>
    </source>
</evidence>
<keyword evidence="5" id="KW-0143">Chaperone</keyword>
<dbReference type="PANTHER" id="PTHR12800">
    <property type="entry name" value="CDC37-RELATED"/>
    <property type="match status" value="1"/>
</dbReference>
<evidence type="ECO:0000256" key="4">
    <source>
        <dbReference type="ARBA" id="ARBA00022490"/>
    </source>
</evidence>
<dbReference type="Pfam" id="PF08564">
    <property type="entry name" value="CDC37_C"/>
    <property type="match status" value="1"/>
</dbReference>
<name>A0A8I6RY50_CIMLE</name>
<evidence type="ECO:0000259" key="11">
    <source>
        <dbReference type="SMART" id="SM01071"/>
    </source>
</evidence>
<feature type="domain" description="Cdc37 Hsp90 binding" evidence="10">
    <location>
        <begin position="119"/>
        <end position="271"/>
    </location>
</feature>
<comment type="subcellular location">
    <subcellularLocation>
        <location evidence="1">Cytoplasm</location>
    </subcellularLocation>
</comment>
<dbReference type="OMA" id="HALEMQT"/>
<keyword evidence="4" id="KW-0963">Cytoplasm</keyword>
<keyword evidence="13" id="KW-1185">Reference proteome</keyword>
<evidence type="ECO:0000256" key="3">
    <source>
        <dbReference type="ARBA" id="ARBA00020496"/>
    </source>
</evidence>